<accession>A0AA49K1Y8</accession>
<dbReference type="InterPro" id="IPR050396">
    <property type="entry name" value="Glycosyltr_51/Transpeptidase"/>
</dbReference>
<gene>
    <name evidence="18" type="ORF">Strain138_002650</name>
    <name evidence="19" type="ORF">Strain318_002650</name>
</gene>
<keyword evidence="6" id="KW-0328">Glycosyltransferase</keyword>
<evidence type="ECO:0000256" key="8">
    <source>
        <dbReference type="ARBA" id="ARBA00022801"/>
    </source>
</evidence>
<evidence type="ECO:0000256" key="13">
    <source>
        <dbReference type="ARBA" id="ARBA00034000"/>
    </source>
</evidence>
<evidence type="ECO:0000256" key="14">
    <source>
        <dbReference type="ARBA" id="ARBA00049902"/>
    </source>
</evidence>
<dbReference type="RefSeq" id="WP_367886190.1">
    <property type="nucleotide sequence ID" value="NZ_CP130612.1"/>
</dbReference>
<dbReference type="InterPro" id="IPR001264">
    <property type="entry name" value="Glyco_trans_51"/>
</dbReference>
<dbReference type="GO" id="GO:0006508">
    <property type="term" value="P:proteolysis"/>
    <property type="evidence" value="ECO:0007669"/>
    <property type="project" value="UniProtKB-KW"/>
</dbReference>
<dbReference type="GO" id="GO:0071555">
    <property type="term" value="P:cell wall organization"/>
    <property type="evidence" value="ECO:0007669"/>
    <property type="project" value="UniProtKB-KW"/>
</dbReference>
<evidence type="ECO:0000256" key="9">
    <source>
        <dbReference type="ARBA" id="ARBA00022960"/>
    </source>
</evidence>
<evidence type="ECO:0000256" key="3">
    <source>
        <dbReference type="ARBA" id="ARBA00007739"/>
    </source>
</evidence>
<feature type="chain" id="PRO_5041394289" evidence="15">
    <location>
        <begin position="28"/>
        <end position="674"/>
    </location>
</feature>
<keyword evidence="12" id="KW-0961">Cell wall biogenesis/degradation</keyword>
<comment type="catalytic activity">
    <reaction evidence="14">
        <text>[GlcNAc-(1-&gt;4)-Mur2Ac(oyl-L-Ala-gamma-D-Glu-L-Lys-D-Ala-D-Ala)](n)-di-trans,octa-cis-undecaprenyl diphosphate + beta-D-GlcNAc-(1-&gt;4)-Mur2Ac(oyl-L-Ala-gamma-D-Glu-L-Lys-D-Ala-D-Ala)-di-trans,octa-cis-undecaprenyl diphosphate = [GlcNAc-(1-&gt;4)-Mur2Ac(oyl-L-Ala-gamma-D-Glu-L-Lys-D-Ala-D-Ala)](n+1)-di-trans,octa-cis-undecaprenyl diphosphate + di-trans,octa-cis-undecaprenyl diphosphate + H(+)</text>
        <dbReference type="Rhea" id="RHEA:23708"/>
        <dbReference type="Rhea" id="RHEA-COMP:9602"/>
        <dbReference type="Rhea" id="RHEA-COMP:9603"/>
        <dbReference type="ChEBI" id="CHEBI:15378"/>
        <dbReference type="ChEBI" id="CHEBI:58405"/>
        <dbReference type="ChEBI" id="CHEBI:60033"/>
        <dbReference type="ChEBI" id="CHEBI:78435"/>
        <dbReference type="EC" id="2.4.99.28"/>
    </reaction>
</comment>
<dbReference type="InterPro" id="IPR001460">
    <property type="entry name" value="PCN-bd_Tpept"/>
</dbReference>
<evidence type="ECO:0000256" key="1">
    <source>
        <dbReference type="ARBA" id="ARBA00004752"/>
    </source>
</evidence>
<sequence>MQAMLSVRRFFCTGSLLLLAGAGVARAQDSAAVQPWQIIPPPQSSLVLARDGSLIGEIGREWRTSISLASLPRYVHGAFVAVEDRRFYQHDGVDVVGIASAIRDNLLGASRGASTITQQLVGNMHPTIIDRSDRSISRKVREQLAAREMEKRYTKQQILEAYLNQIHFGRNWYGIESAARHYFGKAAADLSIAEAASLAALPKGPAIYDPIRYPDRNKNRRDAILGLMAEQGYITREQAQAARREPVRVAPNAGMSVAAPYFVDAVRQTLERAGLPVDAGGLRITTTIDPVLQRAAESALTEGIRGIEAQRGYRHSTPRTAPRDASNWLQGAVVAMDPATGDVRALIGGRDYATAPFNRATNGQRQPGSTFKPIVYARALMDSMPPTAIVPDTAITIAYDAQVYQPKNADGEFLGPITLRTALTRSRNPVAVTLWQREGADSVIALAQRMGIASPIAPFPASAIGASVVRPVELVAAFTAFANYGRAVEPRVVLRVQDPVGRTLWGQGTQLRAPAMDSAVAFVAVQMMRDAVDRGTGNAVRRFLPPEVQVAGKTGTTDDNTDVWFVGMTPNLVAGVWLGFDRPRTITPGAAGGGLAAPIFGTMLARWGAASPLAWPEPSNIVRAEMDRDTGDLAEPTTPAERRYTETFVAGTEPGALRVDARRFFLTYGPLPGM</sequence>
<dbReference type="GO" id="GO:0008658">
    <property type="term" value="F:penicillin binding"/>
    <property type="evidence" value="ECO:0007669"/>
    <property type="project" value="InterPro"/>
</dbReference>
<dbReference type="InterPro" id="IPR036950">
    <property type="entry name" value="PBP_transglycosylase"/>
</dbReference>
<dbReference type="AlphaFoldDB" id="A0AA49Q5U8"/>
<evidence type="ECO:0000256" key="10">
    <source>
        <dbReference type="ARBA" id="ARBA00022984"/>
    </source>
</evidence>
<dbReference type="SUPFAM" id="SSF56601">
    <property type="entry name" value="beta-lactamase/transpeptidase-like"/>
    <property type="match status" value="1"/>
</dbReference>
<proteinExistence type="inferred from homology"/>
<dbReference type="Proteomes" id="UP001229955">
    <property type="component" value="Chromosome"/>
</dbReference>
<dbReference type="InterPro" id="IPR023346">
    <property type="entry name" value="Lysozyme-like_dom_sf"/>
</dbReference>
<keyword evidence="7" id="KW-0808">Transferase</keyword>
<dbReference type="FunFam" id="1.10.3810.10:FF:000001">
    <property type="entry name" value="Penicillin-binding protein 1A"/>
    <property type="match status" value="1"/>
</dbReference>
<evidence type="ECO:0000259" key="16">
    <source>
        <dbReference type="Pfam" id="PF00905"/>
    </source>
</evidence>
<evidence type="ECO:0000256" key="12">
    <source>
        <dbReference type="ARBA" id="ARBA00023316"/>
    </source>
</evidence>
<dbReference type="SUPFAM" id="SSF53955">
    <property type="entry name" value="Lysozyme-like"/>
    <property type="match status" value="1"/>
</dbReference>
<comment type="similarity">
    <text evidence="2">In the C-terminal section; belongs to the transpeptidase family.</text>
</comment>
<feature type="signal peptide" evidence="15">
    <location>
        <begin position="1"/>
        <end position="27"/>
    </location>
</feature>
<evidence type="ECO:0000256" key="7">
    <source>
        <dbReference type="ARBA" id="ARBA00022679"/>
    </source>
</evidence>
<dbReference type="Pfam" id="PF00912">
    <property type="entry name" value="Transgly"/>
    <property type="match status" value="1"/>
</dbReference>
<keyword evidence="20" id="KW-1185">Reference proteome</keyword>
<dbReference type="Pfam" id="PF00905">
    <property type="entry name" value="Transpeptidase"/>
    <property type="match status" value="1"/>
</dbReference>
<dbReference type="GO" id="GO:0008360">
    <property type="term" value="P:regulation of cell shape"/>
    <property type="evidence" value="ECO:0007669"/>
    <property type="project" value="UniProtKB-KW"/>
</dbReference>
<evidence type="ECO:0000256" key="11">
    <source>
        <dbReference type="ARBA" id="ARBA00023268"/>
    </source>
</evidence>
<evidence type="ECO:0000256" key="2">
    <source>
        <dbReference type="ARBA" id="ARBA00007090"/>
    </source>
</evidence>
<feature type="domain" description="Glycosyl transferase family 51" evidence="17">
    <location>
        <begin position="52"/>
        <end position="228"/>
    </location>
</feature>
<feature type="domain" description="Penicillin-binding protein transpeptidase" evidence="16">
    <location>
        <begin position="331"/>
        <end position="602"/>
    </location>
</feature>
<accession>A0AA49Q5U8</accession>
<evidence type="ECO:0000259" key="17">
    <source>
        <dbReference type="Pfam" id="PF00912"/>
    </source>
</evidence>
<keyword evidence="15" id="KW-0732">Signal</keyword>
<comment type="catalytic activity">
    <reaction evidence="13">
        <text>Preferential cleavage: (Ac)2-L-Lys-D-Ala-|-D-Ala. Also transpeptidation of peptidyl-alanyl moieties that are N-acyl substituents of D-alanine.</text>
        <dbReference type="EC" id="3.4.16.4"/>
    </reaction>
</comment>
<reference evidence="18" key="1">
    <citation type="submission" date="2023-07" db="EMBL/GenBank/DDBJ databases">
        <authorList>
            <person name="Haufschild T."/>
            <person name="Kallscheuer N."/>
            <person name="Hammer J."/>
            <person name="Kohn T."/>
            <person name="Kabuu M."/>
            <person name="Jogler M."/>
            <person name="Wohfarth N."/>
            <person name="Heuer A."/>
            <person name="Rohde M."/>
            <person name="van Teeseling M.C.F."/>
            <person name="Jogler C."/>
        </authorList>
    </citation>
    <scope>NUCLEOTIDE SEQUENCE</scope>
    <source>
        <strain evidence="18">Strain 138</strain>
        <strain evidence="19">Strain 318</strain>
    </source>
</reference>
<dbReference type="NCBIfam" id="TIGR02074">
    <property type="entry name" value="PBP_1a_fam"/>
    <property type="match status" value="1"/>
</dbReference>
<dbReference type="Gene3D" id="3.40.710.10">
    <property type="entry name" value="DD-peptidase/beta-lactamase superfamily"/>
    <property type="match status" value="1"/>
</dbReference>
<dbReference type="GO" id="GO:0009252">
    <property type="term" value="P:peptidoglycan biosynthetic process"/>
    <property type="evidence" value="ECO:0007669"/>
    <property type="project" value="UniProtKB-KW"/>
</dbReference>
<evidence type="ECO:0000256" key="15">
    <source>
        <dbReference type="SAM" id="SignalP"/>
    </source>
</evidence>
<keyword evidence="11" id="KW-0511">Multifunctional enzyme</keyword>
<protein>
    <submittedName>
        <fullName evidence="18">PBP1A family penicillin-binding protein</fullName>
    </submittedName>
</protein>
<dbReference type="InterPro" id="IPR012338">
    <property type="entry name" value="Beta-lactam/transpept-like"/>
</dbReference>
<dbReference type="KEGG" id="pspc:Strain318_002650"/>
<dbReference type="GO" id="GO:0008955">
    <property type="term" value="F:peptidoglycan glycosyltransferase activity"/>
    <property type="evidence" value="ECO:0007669"/>
    <property type="project" value="UniProtKB-EC"/>
</dbReference>
<dbReference type="Gene3D" id="1.10.3810.10">
    <property type="entry name" value="Biosynthetic peptidoglycan transglycosylase-like"/>
    <property type="match status" value="1"/>
</dbReference>
<comment type="pathway">
    <text evidence="1">Cell wall biogenesis; peptidoglycan biosynthesis.</text>
</comment>
<keyword evidence="5" id="KW-0645">Protease</keyword>
<dbReference type="GO" id="GO:0030288">
    <property type="term" value="C:outer membrane-bounded periplasmic space"/>
    <property type="evidence" value="ECO:0007669"/>
    <property type="project" value="TreeGrafter"/>
</dbReference>
<organism evidence="18">
    <name type="scientific">Pseudogemmatithrix spongiicola</name>
    <dbReference type="NCBI Taxonomy" id="3062599"/>
    <lineage>
        <taxon>Bacteria</taxon>
        <taxon>Pseudomonadati</taxon>
        <taxon>Gemmatimonadota</taxon>
        <taxon>Gemmatimonadia</taxon>
        <taxon>Gemmatimonadales</taxon>
        <taxon>Gemmatimonadaceae</taxon>
        <taxon>Pseudogemmatithrix</taxon>
    </lineage>
</organism>
<evidence type="ECO:0000256" key="5">
    <source>
        <dbReference type="ARBA" id="ARBA00022670"/>
    </source>
</evidence>
<dbReference type="EMBL" id="CP130612">
    <property type="protein sequence ID" value="WKW13332.1"/>
    <property type="molecule type" value="Genomic_DNA"/>
</dbReference>
<dbReference type="EMBL" id="CP130613">
    <property type="protein sequence ID" value="WKW16239.1"/>
    <property type="molecule type" value="Genomic_DNA"/>
</dbReference>
<keyword evidence="4" id="KW-0121">Carboxypeptidase</keyword>
<keyword evidence="9" id="KW-0133">Cell shape</keyword>
<evidence type="ECO:0000313" key="18">
    <source>
        <dbReference type="EMBL" id="WKW13332.1"/>
    </source>
</evidence>
<dbReference type="PANTHER" id="PTHR32282:SF33">
    <property type="entry name" value="PEPTIDOGLYCAN GLYCOSYLTRANSFERASE"/>
    <property type="match status" value="1"/>
</dbReference>
<keyword evidence="8" id="KW-0378">Hydrolase</keyword>
<keyword evidence="10" id="KW-0573">Peptidoglycan synthesis</keyword>
<evidence type="ECO:0000256" key="6">
    <source>
        <dbReference type="ARBA" id="ARBA00022676"/>
    </source>
</evidence>
<dbReference type="GO" id="GO:0009002">
    <property type="term" value="F:serine-type D-Ala-D-Ala carboxypeptidase activity"/>
    <property type="evidence" value="ECO:0007669"/>
    <property type="project" value="UniProtKB-EC"/>
</dbReference>
<dbReference type="PANTHER" id="PTHR32282">
    <property type="entry name" value="BINDING PROTEIN TRANSPEPTIDASE, PUTATIVE-RELATED"/>
    <property type="match status" value="1"/>
</dbReference>
<comment type="similarity">
    <text evidence="3">In the N-terminal section; belongs to the glycosyltransferase 51 family.</text>
</comment>
<evidence type="ECO:0000256" key="4">
    <source>
        <dbReference type="ARBA" id="ARBA00022645"/>
    </source>
</evidence>
<evidence type="ECO:0000313" key="19">
    <source>
        <dbReference type="EMBL" id="WKW16239.1"/>
    </source>
</evidence>
<name>A0AA49Q5U8_9BACT</name>
<evidence type="ECO:0000313" key="20">
    <source>
        <dbReference type="Proteomes" id="UP001229955"/>
    </source>
</evidence>